<gene>
    <name evidence="2" type="ORF">BT96DRAFT_1004756</name>
</gene>
<dbReference type="OrthoDB" id="3091896at2759"/>
<feature type="compositionally biased region" description="Low complexity" evidence="1">
    <location>
        <begin position="31"/>
        <end position="50"/>
    </location>
</feature>
<feature type="compositionally biased region" description="Pro residues" evidence="1">
    <location>
        <begin position="247"/>
        <end position="261"/>
    </location>
</feature>
<feature type="region of interest" description="Disordered" evidence="1">
    <location>
        <begin position="70"/>
        <end position="96"/>
    </location>
</feature>
<feature type="region of interest" description="Disordered" evidence="1">
    <location>
        <begin position="1"/>
        <end position="56"/>
    </location>
</feature>
<sequence length="587" mass="64358">MVNTRQQAKDDRNARDDEGNAAAMAERHGRQVAQRGAAAPAAQPRAGQAPEQSWRPNGSLLHLLNEHHVDPIPRQTGTGRAPASAPPGPIPPGQISGVNTRIVEVLQYASNDRYWMAEVTSSAFLMSAWASSPLKQLVIQLIVALCVRSFIAIDNRPFQVPFPSPWNGIQTSGSLAPSAPPLSDPAPSALRRESGGQRAAQGQQVVSTWSFLLDHASASSPRLLALKQISLRKASLRCWHASPRLPPLRSPFQAPMPPPRSPRSQRSHHTDRRSRSPRRRQVEQPSASTDDVGEVDNAATELKGGWGDPNKAQMHSYTEPFRLEPIANNLVASTLRNGLKTFIPIAYFASRYADSTLKPVESADSSAIILDGSGGIKVKAKTFAEVPLSQITLNDFNSIARHPRALAIADLFRAMFDMVQECSDFELGFDIYKIYVDRAYRQWFAFPNENIRIDLFHPGLYQESLLSWQTLKVKEEEVRRKTQTQKQSQSSTPRIPPAPRPLARAQRPALLPLPWPAPRIPPRAVLLNTGHGGLAVPSPSRLLRRSLPGFISPPVPPSSDCPVELPVPPRTSPCAFAPGLGPPFGWS</sequence>
<name>A0A6A4GQC3_9AGAR</name>
<accession>A0A6A4GQC3</accession>
<feature type="region of interest" description="Disordered" evidence="1">
    <location>
        <begin position="171"/>
        <end position="199"/>
    </location>
</feature>
<keyword evidence="3" id="KW-1185">Reference proteome</keyword>
<feature type="compositionally biased region" description="Low complexity" evidence="1">
    <location>
        <begin position="484"/>
        <end position="493"/>
    </location>
</feature>
<feature type="compositionally biased region" description="Basic and acidic residues" evidence="1">
    <location>
        <begin position="7"/>
        <end position="18"/>
    </location>
</feature>
<dbReference type="AlphaFoldDB" id="A0A6A4GQC3"/>
<protein>
    <submittedName>
        <fullName evidence="2">Uncharacterized protein</fullName>
    </submittedName>
</protein>
<proteinExistence type="predicted"/>
<organism evidence="2 3">
    <name type="scientific">Gymnopus androsaceus JB14</name>
    <dbReference type="NCBI Taxonomy" id="1447944"/>
    <lineage>
        <taxon>Eukaryota</taxon>
        <taxon>Fungi</taxon>
        <taxon>Dikarya</taxon>
        <taxon>Basidiomycota</taxon>
        <taxon>Agaricomycotina</taxon>
        <taxon>Agaricomycetes</taxon>
        <taxon>Agaricomycetidae</taxon>
        <taxon>Agaricales</taxon>
        <taxon>Marasmiineae</taxon>
        <taxon>Omphalotaceae</taxon>
        <taxon>Gymnopus</taxon>
    </lineage>
</organism>
<evidence type="ECO:0000313" key="2">
    <source>
        <dbReference type="EMBL" id="KAE9387838.1"/>
    </source>
</evidence>
<feature type="region of interest" description="Disordered" evidence="1">
    <location>
        <begin position="247"/>
        <end position="311"/>
    </location>
</feature>
<feature type="compositionally biased region" description="Basic residues" evidence="1">
    <location>
        <begin position="263"/>
        <end position="279"/>
    </location>
</feature>
<dbReference type="Proteomes" id="UP000799118">
    <property type="component" value="Unassembled WGS sequence"/>
</dbReference>
<evidence type="ECO:0000256" key="1">
    <source>
        <dbReference type="SAM" id="MobiDB-lite"/>
    </source>
</evidence>
<feature type="region of interest" description="Disordered" evidence="1">
    <location>
        <begin position="478"/>
        <end position="501"/>
    </location>
</feature>
<reference evidence="2" key="1">
    <citation type="journal article" date="2019" name="Environ. Microbiol.">
        <title>Fungal ecological strategies reflected in gene transcription - a case study of two litter decomposers.</title>
        <authorList>
            <person name="Barbi F."/>
            <person name="Kohler A."/>
            <person name="Barry K."/>
            <person name="Baskaran P."/>
            <person name="Daum C."/>
            <person name="Fauchery L."/>
            <person name="Ihrmark K."/>
            <person name="Kuo A."/>
            <person name="LaButti K."/>
            <person name="Lipzen A."/>
            <person name="Morin E."/>
            <person name="Grigoriev I.V."/>
            <person name="Henrissat B."/>
            <person name="Lindahl B."/>
            <person name="Martin F."/>
        </authorList>
    </citation>
    <scope>NUCLEOTIDE SEQUENCE</scope>
    <source>
        <strain evidence="2">JB14</strain>
    </source>
</reference>
<dbReference type="EMBL" id="ML769777">
    <property type="protein sequence ID" value="KAE9387838.1"/>
    <property type="molecule type" value="Genomic_DNA"/>
</dbReference>
<evidence type="ECO:0000313" key="3">
    <source>
        <dbReference type="Proteomes" id="UP000799118"/>
    </source>
</evidence>